<sequence length="197" mass="23077">MITAETSEQDEHEKISTKIHLGNIEEEVKQVDRFEERESSPIVMDQTSNILNDLEMIQMPSEVEYGPPKEKELAYEPAVSIDVSEFSELLPDITAYEYKNDMENEAIQLVDDQDDEDLLMIYTTKWMASITTENHDDTTTEGKKRKKEEFELLDNLDQDPFFTNEETEQDPELLFANHLFNVDEYINQQQQQQQIIC</sequence>
<gene>
    <name evidence="1" type="ORF">BDA99DRAFT_170912</name>
</gene>
<protein>
    <submittedName>
        <fullName evidence="1">Uncharacterized protein</fullName>
    </submittedName>
</protein>
<name>A0AAD5JT84_9FUNG</name>
<keyword evidence="2" id="KW-1185">Reference proteome</keyword>
<evidence type="ECO:0000313" key="2">
    <source>
        <dbReference type="Proteomes" id="UP001209540"/>
    </source>
</evidence>
<comment type="caution">
    <text evidence="1">The sequence shown here is derived from an EMBL/GenBank/DDBJ whole genome shotgun (WGS) entry which is preliminary data.</text>
</comment>
<organism evidence="1 2">
    <name type="scientific">Phascolomyces articulosus</name>
    <dbReference type="NCBI Taxonomy" id="60185"/>
    <lineage>
        <taxon>Eukaryota</taxon>
        <taxon>Fungi</taxon>
        <taxon>Fungi incertae sedis</taxon>
        <taxon>Mucoromycota</taxon>
        <taxon>Mucoromycotina</taxon>
        <taxon>Mucoromycetes</taxon>
        <taxon>Mucorales</taxon>
        <taxon>Lichtheimiaceae</taxon>
        <taxon>Phascolomyces</taxon>
    </lineage>
</organism>
<reference evidence="1" key="1">
    <citation type="journal article" date="2022" name="IScience">
        <title>Evolution of zygomycete secretomes and the origins of terrestrial fungal ecologies.</title>
        <authorList>
            <person name="Chang Y."/>
            <person name="Wang Y."/>
            <person name="Mondo S."/>
            <person name="Ahrendt S."/>
            <person name="Andreopoulos W."/>
            <person name="Barry K."/>
            <person name="Beard J."/>
            <person name="Benny G.L."/>
            <person name="Blankenship S."/>
            <person name="Bonito G."/>
            <person name="Cuomo C."/>
            <person name="Desiro A."/>
            <person name="Gervers K.A."/>
            <person name="Hundley H."/>
            <person name="Kuo A."/>
            <person name="LaButti K."/>
            <person name="Lang B.F."/>
            <person name="Lipzen A."/>
            <person name="O'Donnell K."/>
            <person name="Pangilinan J."/>
            <person name="Reynolds N."/>
            <person name="Sandor L."/>
            <person name="Smith M.E."/>
            <person name="Tsang A."/>
            <person name="Grigoriev I.V."/>
            <person name="Stajich J.E."/>
            <person name="Spatafora J.W."/>
        </authorList>
    </citation>
    <scope>NUCLEOTIDE SEQUENCE</scope>
    <source>
        <strain evidence="1">RSA 2281</strain>
    </source>
</reference>
<dbReference type="Proteomes" id="UP001209540">
    <property type="component" value="Unassembled WGS sequence"/>
</dbReference>
<dbReference type="AlphaFoldDB" id="A0AAD5JT84"/>
<proteinExistence type="predicted"/>
<dbReference type="EMBL" id="JAIXMP010000026">
    <property type="protein sequence ID" value="KAI9253441.1"/>
    <property type="molecule type" value="Genomic_DNA"/>
</dbReference>
<evidence type="ECO:0000313" key="1">
    <source>
        <dbReference type="EMBL" id="KAI9253441.1"/>
    </source>
</evidence>
<accession>A0AAD5JT84</accession>
<reference evidence="1" key="2">
    <citation type="submission" date="2023-02" db="EMBL/GenBank/DDBJ databases">
        <authorList>
            <consortium name="DOE Joint Genome Institute"/>
            <person name="Mondo S.J."/>
            <person name="Chang Y."/>
            <person name="Wang Y."/>
            <person name="Ahrendt S."/>
            <person name="Andreopoulos W."/>
            <person name="Barry K."/>
            <person name="Beard J."/>
            <person name="Benny G.L."/>
            <person name="Blankenship S."/>
            <person name="Bonito G."/>
            <person name="Cuomo C."/>
            <person name="Desiro A."/>
            <person name="Gervers K.A."/>
            <person name="Hundley H."/>
            <person name="Kuo A."/>
            <person name="LaButti K."/>
            <person name="Lang B.F."/>
            <person name="Lipzen A."/>
            <person name="O'Donnell K."/>
            <person name="Pangilinan J."/>
            <person name="Reynolds N."/>
            <person name="Sandor L."/>
            <person name="Smith M.W."/>
            <person name="Tsang A."/>
            <person name="Grigoriev I.V."/>
            <person name="Stajich J.E."/>
            <person name="Spatafora J.W."/>
        </authorList>
    </citation>
    <scope>NUCLEOTIDE SEQUENCE</scope>
    <source>
        <strain evidence="1">RSA 2281</strain>
    </source>
</reference>